<dbReference type="CDD" id="cd01421">
    <property type="entry name" value="IMPCH"/>
    <property type="match status" value="1"/>
</dbReference>
<sequence>MSFTLECAEFQSLCRDFFDFLLQCNSIDKDCYKDYEYSLTCSLDDITEYRKKYEILITDIDQIKVLVFSIPHLIKNIPSFQSKDYIFSIFSLLNKAHIYNKNFDIQKLDESINVCCNLIDDQQIISVYTYIKGFQESMESVVSKEPFLYWHEKKKLEKITHALISVSDKTGIVEFAQKLENNKIRILSTGGTAKYLNENGIKVIDIEQYTNFPEMMNGRIKTINPKVHGGILARREQDFEVMQEYNIPPIDIVIVNLYPFQSTVANPDCTLEDAIENIDIGGPAMLRAAAKNHQYVTVVVDNKDYQSIANEIKESDNTTLETRIQLALKTFEHTAAYDGAIANYLGKEEDGFSNTMNLQFNKVQSMRYGENPHQNAAFYVESNNTEACVASSTQCQGKAMSYNNMADADAALECVRSFDAPCCVIVKHANPCGVAVRNDIFAAYNDAFKTDPTSAFGGIIAFNRNLDKKTAQNIIDRQFVEVIIAPSVDDDAKAILSSKQNVRVLECGDLGIAQPSLDYKRVTGGLLVQDKDLGIIGKNDIQCVSNLAPTEAQINDLLFAWKVAKTVKSNAIVYAKNQMTIGVGAGQMSRVYSAKIAGIKATDENLVVEGSVMASDAFFPFRDGIDAAAKAGIKAIIQPGGSMRDAEVIEATNEHGIAMVFTGMRHFKH</sequence>
<keyword evidence="13" id="KW-1185">Reference proteome</keyword>
<dbReference type="UniPathway" id="UPA00074">
    <property type="reaction ID" value="UER00133"/>
</dbReference>
<dbReference type="FunFam" id="3.40.50.1380:FF:000001">
    <property type="entry name" value="Bifunctional purine biosynthesis protein PurH"/>
    <property type="match status" value="1"/>
</dbReference>
<keyword evidence="4 10" id="KW-0808">Transferase</keyword>
<dbReference type="GO" id="GO:0004643">
    <property type="term" value="F:phosphoribosylaminoimidazolecarboxamide formyltransferase activity"/>
    <property type="evidence" value="ECO:0007669"/>
    <property type="project" value="UniProtKB-UniRule"/>
</dbReference>
<evidence type="ECO:0000256" key="4">
    <source>
        <dbReference type="ARBA" id="ARBA00022679"/>
    </source>
</evidence>
<gene>
    <name evidence="10" type="primary">purH</name>
    <name evidence="12" type="ORF">THERMOS_958</name>
</gene>
<dbReference type="EMBL" id="CAESAQ020000052">
    <property type="protein sequence ID" value="CAB5499046.1"/>
    <property type="molecule type" value="Genomic_DNA"/>
</dbReference>
<dbReference type="PANTHER" id="PTHR11692:SF0">
    <property type="entry name" value="BIFUNCTIONAL PURINE BIOSYNTHESIS PROTEIN ATIC"/>
    <property type="match status" value="1"/>
</dbReference>
<comment type="domain">
    <text evidence="10">The IMP cyclohydrolase activity resides in the N-terminal region.</text>
</comment>
<evidence type="ECO:0000256" key="2">
    <source>
        <dbReference type="ARBA" id="ARBA00004954"/>
    </source>
</evidence>
<dbReference type="InterPro" id="IPR024051">
    <property type="entry name" value="AICAR_Tfase_dup_dom_sf"/>
</dbReference>
<evidence type="ECO:0000256" key="7">
    <source>
        <dbReference type="ARBA" id="ARBA00023268"/>
    </source>
</evidence>
<evidence type="ECO:0000256" key="5">
    <source>
        <dbReference type="ARBA" id="ARBA00022755"/>
    </source>
</evidence>
<evidence type="ECO:0000313" key="12">
    <source>
        <dbReference type="EMBL" id="CAB5499046.1"/>
    </source>
</evidence>
<organism evidence="12 13">
    <name type="scientific">Bathymodiolus thermophilus thioautotrophic gill symbiont</name>
    <dbReference type="NCBI Taxonomy" id="2360"/>
    <lineage>
        <taxon>Bacteria</taxon>
        <taxon>Pseudomonadati</taxon>
        <taxon>Pseudomonadota</taxon>
        <taxon>Gammaproteobacteria</taxon>
        <taxon>sulfur-oxidizing symbionts</taxon>
    </lineage>
</organism>
<dbReference type="SMART" id="SM00798">
    <property type="entry name" value="AICARFT_IMPCHas"/>
    <property type="match status" value="1"/>
</dbReference>
<comment type="caution">
    <text evidence="12">The sequence shown here is derived from an EMBL/GenBank/DDBJ whole genome shotgun (WGS) entry which is preliminary data.</text>
</comment>
<evidence type="ECO:0000256" key="8">
    <source>
        <dbReference type="ARBA" id="ARBA00050488"/>
    </source>
</evidence>
<dbReference type="FunFam" id="3.40.140.20:FF:000002">
    <property type="entry name" value="Bifunctional purine biosynthesis protein PurH"/>
    <property type="match status" value="1"/>
</dbReference>
<comment type="pathway">
    <text evidence="1 10">Purine metabolism; IMP biosynthesis via de novo pathway; IMP from 5-formamido-1-(5-phospho-D-ribosyl)imidazole-4-carboxamide: step 1/1.</text>
</comment>
<comment type="catalytic activity">
    <reaction evidence="8 10">
        <text>(6R)-10-formyltetrahydrofolate + 5-amino-1-(5-phospho-beta-D-ribosyl)imidazole-4-carboxamide = 5-formamido-1-(5-phospho-D-ribosyl)imidazole-4-carboxamide + (6S)-5,6,7,8-tetrahydrofolate</text>
        <dbReference type="Rhea" id="RHEA:22192"/>
        <dbReference type="ChEBI" id="CHEBI:57453"/>
        <dbReference type="ChEBI" id="CHEBI:58467"/>
        <dbReference type="ChEBI" id="CHEBI:58475"/>
        <dbReference type="ChEBI" id="CHEBI:195366"/>
        <dbReference type="EC" id="2.1.2.3"/>
    </reaction>
</comment>
<dbReference type="AlphaFoldDB" id="A0A8H8XCG9"/>
<dbReference type="GO" id="GO:0003937">
    <property type="term" value="F:IMP cyclohydrolase activity"/>
    <property type="evidence" value="ECO:0007669"/>
    <property type="project" value="UniProtKB-UniRule"/>
</dbReference>
<proteinExistence type="inferred from homology"/>
<dbReference type="Proteomes" id="UP000643672">
    <property type="component" value="Unassembled WGS sequence"/>
</dbReference>
<evidence type="ECO:0000256" key="1">
    <source>
        <dbReference type="ARBA" id="ARBA00004844"/>
    </source>
</evidence>
<dbReference type="SUPFAM" id="SSF53927">
    <property type="entry name" value="Cytidine deaminase-like"/>
    <property type="match status" value="1"/>
</dbReference>
<dbReference type="InterPro" id="IPR011607">
    <property type="entry name" value="MGS-like_dom"/>
</dbReference>
<dbReference type="PANTHER" id="PTHR11692">
    <property type="entry name" value="BIFUNCTIONAL PURINE BIOSYNTHESIS PROTEIN PURH"/>
    <property type="match status" value="1"/>
</dbReference>
<dbReference type="InterPro" id="IPR002695">
    <property type="entry name" value="PurH-like"/>
</dbReference>
<comment type="similarity">
    <text evidence="3 10">Belongs to the PurH family.</text>
</comment>
<evidence type="ECO:0000256" key="3">
    <source>
        <dbReference type="ARBA" id="ARBA00007667"/>
    </source>
</evidence>
<dbReference type="PROSITE" id="PS51855">
    <property type="entry name" value="MGS"/>
    <property type="match status" value="1"/>
</dbReference>
<dbReference type="HAMAP" id="MF_00139">
    <property type="entry name" value="PurH"/>
    <property type="match status" value="1"/>
</dbReference>
<dbReference type="Pfam" id="PF01808">
    <property type="entry name" value="AICARFT_IMPCHas"/>
    <property type="match status" value="1"/>
</dbReference>
<evidence type="ECO:0000259" key="11">
    <source>
        <dbReference type="PROSITE" id="PS51855"/>
    </source>
</evidence>
<dbReference type="InterPro" id="IPR036914">
    <property type="entry name" value="MGS-like_dom_sf"/>
</dbReference>
<keyword evidence="6 10" id="KW-0378">Hydrolase</keyword>
<feature type="domain" description="MGS-like" evidence="11">
    <location>
        <begin position="154"/>
        <end position="300"/>
    </location>
</feature>
<dbReference type="NCBIfam" id="NF002049">
    <property type="entry name" value="PRK00881.1"/>
    <property type="match status" value="1"/>
</dbReference>
<dbReference type="SUPFAM" id="SSF52335">
    <property type="entry name" value="Methylglyoxal synthase-like"/>
    <property type="match status" value="1"/>
</dbReference>
<evidence type="ECO:0000313" key="13">
    <source>
        <dbReference type="Proteomes" id="UP000643672"/>
    </source>
</evidence>
<keyword evidence="7 10" id="KW-0511">Multifunctional enzyme</keyword>
<reference evidence="12 13" key="1">
    <citation type="submission" date="2020-05" db="EMBL/GenBank/DDBJ databases">
        <authorList>
            <person name="Petersen J."/>
            <person name="Sayavedra L."/>
        </authorList>
    </citation>
    <scope>NUCLEOTIDE SEQUENCE [LARGE SCALE GENOMIC DNA]</scope>
    <source>
        <strain evidence="12">B thermophilus SOXS</strain>
    </source>
</reference>
<dbReference type="EC" id="3.5.4.10" evidence="10"/>
<keyword evidence="5 10" id="KW-0658">Purine biosynthesis</keyword>
<dbReference type="Gene3D" id="3.40.50.1380">
    <property type="entry name" value="Methylglyoxal synthase-like domain"/>
    <property type="match status" value="1"/>
</dbReference>
<dbReference type="SMART" id="SM00851">
    <property type="entry name" value="MGS"/>
    <property type="match status" value="1"/>
</dbReference>
<accession>A0A8H8XCG9</accession>
<dbReference type="GO" id="GO:0005829">
    <property type="term" value="C:cytosol"/>
    <property type="evidence" value="ECO:0007669"/>
    <property type="project" value="TreeGrafter"/>
</dbReference>
<dbReference type="NCBIfam" id="TIGR00355">
    <property type="entry name" value="purH"/>
    <property type="match status" value="1"/>
</dbReference>
<evidence type="ECO:0000256" key="10">
    <source>
        <dbReference type="HAMAP-Rule" id="MF_00139"/>
    </source>
</evidence>
<dbReference type="Gene3D" id="3.40.140.20">
    <property type="match status" value="2"/>
</dbReference>
<dbReference type="FunFam" id="3.40.140.20:FF:000001">
    <property type="entry name" value="Bifunctional purine biosynthesis protein PurH"/>
    <property type="match status" value="1"/>
</dbReference>
<evidence type="ECO:0000256" key="6">
    <source>
        <dbReference type="ARBA" id="ARBA00022801"/>
    </source>
</evidence>
<protein>
    <recommendedName>
        <fullName evidence="10">Bifunctional purine biosynthesis protein PurH</fullName>
    </recommendedName>
    <domain>
        <recommendedName>
            <fullName evidence="10">Phosphoribosylaminoimidazolecarboxamide formyltransferase</fullName>
            <ecNumber evidence="10">2.1.2.3</ecNumber>
        </recommendedName>
        <alternativeName>
            <fullName evidence="10">AICAR transformylase</fullName>
        </alternativeName>
    </domain>
    <domain>
        <recommendedName>
            <fullName evidence="10">IMP cyclohydrolase</fullName>
            <ecNumber evidence="10">3.5.4.10</ecNumber>
        </recommendedName>
        <alternativeName>
            <fullName evidence="10">ATIC</fullName>
        </alternativeName>
        <alternativeName>
            <fullName evidence="10">IMP synthase</fullName>
        </alternativeName>
        <alternativeName>
            <fullName evidence="10">Inosinicase</fullName>
        </alternativeName>
    </domain>
</protein>
<evidence type="ECO:0000256" key="9">
    <source>
        <dbReference type="ARBA" id="ARBA00050687"/>
    </source>
</evidence>
<dbReference type="GO" id="GO:0006189">
    <property type="term" value="P:'de novo' IMP biosynthetic process"/>
    <property type="evidence" value="ECO:0007669"/>
    <property type="project" value="UniProtKB-UniRule"/>
</dbReference>
<comment type="pathway">
    <text evidence="2 10">Purine metabolism; IMP biosynthesis via de novo pathway; 5-formamido-1-(5-phospho-D-ribosyl)imidazole-4-carboxamide from 5-amino-1-(5-phospho-D-ribosyl)imidazole-4-carboxamide (10-formyl THF route): step 1/1.</text>
</comment>
<comment type="catalytic activity">
    <reaction evidence="9 10">
        <text>IMP + H2O = 5-formamido-1-(5-phospho-D-ribosyl)imidazole-4-carboxamide</text>
        <dbReference type="Rhea" id="RHEA:18445"/>
        <dbReference type="ChEBI" id="CHEBI:15377"/>
        <dbReference type="ChEBI" id="CHEBI:58053"/>
        <dbReference type="ChEBI" id="CHEBI:58467"/>
        <dbReference type="EC" id="3.5.4.10"/>
    </reaction>
</comment>
<dbReference type="InterPro" id="IPR016193">
    <property type="entry name" value="Cytidine_deaminase-like"/>
</dbReference>
<name>A0A8H8XCG9_9GAMM</name>
<dbReference type="Pfam" id="PF02142">
    <property type="entry name" value="MGS"/>
    <property type="match status" value="1"/>
</dbReference>
<dbReference type="EC" id="2.1.2.3" evidence="10"/>